<dbReference type="KEGG" id="rox:BV494_23840"/>
<organism evidence="1 2">
    <name type="scientific">Rahnella sikkimica</name>
    <dbReference type="NCBI Taxonomy" id="1805933"/>
    <lineage>
        <taxon>Bacteria</taxon>
        <taxon>Pseudomonadati</taxon>
        <taxon>Pseudomonadota</taxon>
        <taxon>Gammaproteobacteria</taxon>
        <taxon>Enterobacterales</taxon>
        <taxon>Yersiniaceae</taxon>
        <taxon>Rahnella</taxon>
    </lineage>
</organism>
<name>A0A2L1UY84_9GAMM</name>
<proteinExistence type="predicted"/>
<dbReference type="RefSeq" id="WP_104925245.1">
    <property type="nucleotide sequence ID" value="NZ_CP019063.1"/>
</dbReference>
<protein>
    <submittedName>
        <fullName evidence="1">DUF4440 domain-containing protein</fullName>
    </submittedName>
</protein>
<dbReference type="InterPro" id="IPR016918">
    <property type="entry name" value="UCP029394"/>
</dbReference>
<keyword evidence="1" id="KW-0614">Plasmid</keyword>
<dbReference type="Gene3D" id="3.10.450.50">
    <property type="match status" value="1"/>
</dbReference>
<dbReference type="InterPro" id="IPR032710">
    <property type="entry name" value="NTF2-like_dom_sf"/>
</dbReference>
<dbReference type="PIRSF" id="PIRSF029394">
    <property type="entry name" value="UCP029394"/>
    <property type="match status" value="1"/>
</dbReference>
<dbReference type="AlphaFoldDB" id="A0A2L1UY84"/>
<gene>
    <name evidence="1" type="ORF">BV494_23840</name>
</gene>
<keyword evidence="2" id="KW-1185">Reference proteome</keyword>
<geneLocation type="plasmid" evidence="1 2">
    <name>unnamed1</name>
</geneLocation>
<evidence type="ECO:0000313" key="2">
    <source>
        <dbReference type="Proteomes" id="UP000239197"/>
    </source>
</evidence>
<dbReference type="SUPFAM" id="SSF54427">
    <property type="entry name" value="NTF2-like"/>
    <property type="match status" value="1"/>
</dbReference>
<evidence type="ECO:0000313" key="1">
    <source>
        <dbReference type="EMBL" id="AVF37913.1"/>
    </source>
</evidence>
<dbReference type="Proteomes" id="UP000239197">
    <property type="component" value="Plasmid unnamed1"/>
</dbReference>
<sequence length="129" mass="14593">MNRFVKEVFDAHELIRQWLGDENSSQAICDELLARFSADYSMVTLTGHRLDYAALRAFFTAQHGAKSGLKIQVEQPEFIAESEFSAVVTYQERQQLPGQTATLRYSTVVFSVDGQGKILWRHLHETAAA</sequence>
<dbReference type="EMBL" id="CP019063">
    <property type="protein sequence ID" value="AVF37913.1"/>
    <property type="molecule type" value="Genomic_DNA"/>
</dbReference>
<dbReference type="OrthoDB" id="8912060at2"/>
<reference evidence="2" key="1">
    <citation type="submission" date="2017-01" db="EMBL/GenBank/DDBJ databases">
        <title>Genome sequence of Rouxiella sp. ERMR1:05.</title>
        <authorList>
            <person name="Kumar R."/>
            <person name="Singh D."/>
            <person name="Kumar S."/>
        </authorList>
    </citation>
    <scope>NUCLEOTIDE SEQUENCE [LARGE SCALE GENOMIC DNA]</scope>
    <source>
        <strain evidence="2">ERMR1:05</strain>
        <plasmid evidence="2">unnamed1</plasmid>
    </source>
</reference>
<accession>A0A2L1UY84</accession>